<organism evidence="1 2">
    <name type="scientific">Bordetella flabilis</name>
    <dbReference type="NCBI Taxonomy" id="463014"/>
    <lineage>
        <taxon>Bacteria</taxon>
        <taxon>Pseudomonadati</taxon>
        <taxon>Pseudomonadota</taxon>
        <taxon>Betaproteobacteria</taxon>
        <taxon>Burkholderiales</taxon>
        <taxon>Alcaligenaceae</taxon>
        <taxon>Bordetella</taxon>
    </lineage>
</organism>
<name>A0A193GHT2_9BORD</name>
<evidence type="ECO:0000313" key="2">
    <source>
        <dbReference type="Proteomes" id="UP000091926"/>
    </source>
</evidence>
<dbReference type="InterPro" id="IPR021292">
    <property type="entry name" value="DUF2863"/>
</dbReference>
<dbReference type="EMBL" id="CP016172">
    <property type="protein sequence ID" value="ANN78834.1"/>
    <property type="molecule type" value="Genomic_DNA"/>
</dbReference>
<reference evidence="1 2" key="1">
    <citation type="submission" date="2016-06" db="EMBL/GenBank/DDBJ databases">
        <title>Complete genome sequences of Bordetella bronchialis and Bordetella flabilis.</title>
        <authorList>
            <person name="LiPuma J.J."/>
            <person name="Spilker T."/>
        </authorList>
    </citation>
    <scope>NUCLEOTIDE SEQUENCE [LARGE SCALE GENOMIC DNA]</scope>
    <source>
        <strain evidence="1 2">AU10664</strain>
    </source>
</reference>
<dbReference type="RefSeq" id="WP_066660607.1">
    <property type="nucleotide sequence ID" value="NZ_CBCSCL010000035.1"/>
</dbReference>
<keyword evidence="2" id="KW-1185">Reference proteome</keyword>
<dbReference type="AlphaFoldDB" id="A0A193GHT2"/>
<dbReference type="Proteomes" id="UP000091926">
    <property type="component" value="Chromosome"/>
</dbReference>
<dbReference type="KEGG" id="bfz:BAU07_18435"/>
<accession>A0A193GHT2</accession>
<sequence length="400" mass="43699">MPRPRSHTPPRLTRDASRLVSLALALNSSGSRVEDLFWEEQLRAAIPKLLRAGNDAPLEAALDHLSQTQPGAYEVLIEQAETLTESTAIEKNGTRYDVLLIVAPMVAWTRYTIPTGPIPPGTLQTLSAQLHGHVLAQGARSTLMPFLVSIDQMPRTFSETWHWLQRLGSQALGAETVKPALSEDAETANMLADTRYIVGAVAVPQGTAIFRWQESPADAGATREACLSQWVAQAQPTLATLLPGCGFECLLPDAYYVSNREADRRVRPLALRAAVTWLEGAVNLEPSRLRAVVAGCGEGRVDEYRVSFTARNSNDVIYGCVWPLYGREDDTAGEEEKPDPVEEIAALLKELGVNEVRRIPGVLPADYCEDCGTPYFPNPLGEMVHAELPEDAEAAPAKFH</sequence>
<dbReference type="Pfam" id="PF11062">
    <property type="entry name" value="DUF2863"/>
    <property type="match status" value="1"/>
</dbReference>
<proteinExistence type="predicted"/>
<dbReference type="OrthoDB" id="5291868at2"/>
<dbReference type="STRING" id="463014.BAU07_18435"/>
<gene>
    <name evidence="1" type="ORF">BAU07_18435</name>
</gene>
<evidence type="ECO:0008006" key="3">
    <source>
        <dbReference type="Google" id="ProtNLM"/>
    </source>
</evidence>
<evidence type="ECO:0000313" key="1">
    <source>
        <dbReference type="EMBL" id="ANN78834.1"/>
    </source>
</evidence>
<protein>
    <recommendedName>
        <fullName evidence="3">DUF2863 domain-containing protein</fullName>
    </recommendedName>
</protein>